<protein>
    <submittedName>
        <fullName evidence="2">Uncharacterized protein</fullName>
    </submittedName>
</protein>
<feature type="region of interest" description="Disordered" evidence="1">
    <location>
        <begin position="52"/>
        <end position="80"/>
    </location>
</feature>
<organism evidence="2 3">
    <name type="scientific">Roseimaritima ulvae</name>
    <dbReference type="NCBI Taxonomy" id="980254"/>
    <lineage>
        <taxon>Bacteria</taxon>
        <taxon>Pseudomonadati</taxon>
        <taxon>Planctomycetota</taxon>
        <taxon>Planctomycetia</taxon>
        <taxon>Pirellulales</taxon>
        <taxon>Pirellulaceae</taxon>
        <taxon>Roseimaritima</taxon>
    </lineage>
</organism>
<name>A0A5B9QVC5_9BACT</name>
<dbReference type="RefSeq" id="WP_068133577.1">
    <property type="nucleotide sequence ID" value="NZ_CP042914.1"/>
</dbReference>
<dbReference type="Proteomes" id="UP000325286">
    <property type="component" value="Chromosome"/>
</dbReference>
<keyword evidence="3" id="KW-1185">Reference proteome</keyword>
<gene>
    <name evidence="2" type="ORF">UC8_33440</name>
</gene>
<sequence>MRISVSVAGSPTANSNAVRCGAEFEVETIDQVALDRMVQTVRQCDAVVRRTDCQTQDSGGGVPSGSTAATGRSLGSGKRLATEKQVKAIHAIARRQGVELDGVLHDRFSVSRVSELSISEASTMIDELKTPTPA</sequence>
<dbReference type="KEGG" id="rul:UC8_33440"/>
<accession>A0A5B9QVC5</accession>
<evidence type="ECO:0000313" key="3">
    <source>
        <dbReference type="Proteomes" id="UP000325286"/>
    </source>
</evidence>
<dbReference type="AlphaFoldDB" id="A0A5B9QVC5"/>
<reference evidence="2 3" key="1">
    <citation type="submission" date="2019-08" db="EMBL/GenBank/DDBJ databases">
        <title>Deep-cultivation of Planctomycetes and their phenomic and genomic characterization uncovers novel biology.</title>
        <authorList>
            <person name="Wiegand S."/>
            <person name="Jogler M."/>
            <person name="Boedeker C."/>
            <person name="Pinto D."/>
            <person name="Vollmers J."/>
            <person name="Rivas-Marin E."/>
            <person name="Kohn T."/>
            <person name="Peeters S.H."/>
            <person name="Heuer A."/>
            <person name="Rast P."/>
            <person name="Oberbeckmann S."/>
            <person name="Bunk B."/>
            <person name="Jeske O."/>
            <person name="Meyerdierks A."/>
            <person name="Storesund J.E."/>
            <person name="Kallscheuer N."/>
            <person name="Luecker S."/>
            <person name="Lage O.M."/>
            <person name="Pohl T."/>
            <person name="Merkel B.J."/>
            <person name="Hornburger P."/>
            <person name="Mueller R.-W."/>
            <person name="Bruemmer F."/>
            <person name="Labrenz M."/>
            <person name="Spormann A.M."/>
            <person name="Op den Camp H."/>
            <person name="Overmann J."/>
            <person name="Amann R."/>
            <person name="Jetten M.S.M."/>
            <person name="Mascher T."/>
            <person name="Medema M.H."/>
            <person name="Devos D.P."/>
            <person name="Kaster A.-K."/>
            <person name="Ovreas L."/>
            <person name="Rohde M."/>
            <person name="Galperin M.Y."/>
            <person name="Jogler C."/>
        </authorList>
    </citation>
    <scope>NUCLEOTIDE SEQUENCE [LARGE SCALE GENOMIC DNA]</scope>
    <source>
        <strain evidence="2 3">UC8</strain>
    </source>
</reference>
<dbReference type="EMBL" id="CP042914">
    <property type="protein sequence ID" value="QEG41325.1"/>
    <property type="molecule type" value="Genomic_DNA"/>
</dbReference>
<dbReference type="OrthoDB" id="217566at2"/>
<proteinExistence type="predicted"/>
<evidence type="ECO:0000313" key="2">
    <source>
        <dbReference type="EMBL" id="QEG41325.1"/>
    </source>
</evidence>
<evidence type="ECO:0000256" key="1">
    <source>
        <dbReference type="SAM" id="MobiDB-lite"/>
    </source>
</evidence>